<dbReference type="InParanoid" id="J0CYN5"/>
<sequence>MAFECASCSPFRIPPELLCEIFRLLSFRDRVQSTHVCKYWRSAALDHPRALWSIIYSHGLRTGALGDQLARTRGVLVDVAVLLKDSTLDEAMSAISTHLHHIRSLVLYSANLGEGEVSMSNIHYLYEYLAHPAPMLEELDIALAIDDTHPDDFNMRDPCQRRMRSRILSFDYALNADLFAGDAPRLRQAAWLVMELNPDGCAALRGLRRLAFESRRLSSAHVDAIINCLPQLKCLLIEVTDIEGLPNPPRPAAFQLDELYLSIPEHGSRAREQDIIPVLEYLGYRNISRVATYRFLGWLECFTAPPRSLPRILHLDAVGGLPYWHMVDANGFVSQALYLFTRDLLDTPLGIRLLENLETLVIEASLVYRLGGRALLPRLSHISIRFRDTTAAKIRPEPSLHCPSLQSMDIWWDTEQPREPGIISQCLAYCLKSVAYTPRPPLHVTIRGAGLTRLTNDDPTFTLTFSSEPVPESFIVERSTRWHVLDTE</sequence>
<evidence type="ECO:0000313" key="3">
    <source>
        <dbReference type="Proteomes" id="UP000006514"/>
    </source>
</evidence>
<dbReference type="PROSITE" id="PS50181">
    <property type="entry name" value="FBOX"/>
    <property type="match status" value="1"/>
</dbReference>
<evidence type="ECO:0000313" key="2">
    <source>
        <dbReference type="EMBL" id="EJD36423.1"/>
    </source>
</evidence>
<dbReference type="Gene3D" id="1.20.1280.50">
    <property type="match status" value="1"/>
</dbReference>
<reference evidence="3" key="1">
    <citation type="journal article" date="2012" name="Science">
        <title>The Paleozoic origin of enzymatic lignin decomposition reconstructed from 31 fungal genomes.</title>
        <authorList>
            <person name="Floudas D."/>
            <person name="Binder M."/>
            <person name="Riley R."/>
            <person name="Barry K."/>
            <person name="Blanchette R.A."/>
            <person name="Henrissat B."/>
            <person name="Martinez A.T."/>
            <person name="Otillar R."/>
            <person name="Spatafora J.W."/>
            <person name="Yadav J.S."/>
            <person name="Aerts A."/>
            <person name="Benoit I."/>
            <person name="Boyd A."/>
            <person name="Carlson A."/>
            <person name="Copeland A."/>
            <person name="Coutinho P.M."/>
            <person name="de Vries R.P."/>
            <person name="Ferreira P."/>
            <person name="Findley K."/>
            <person name="Foster B."/>
            <person name="Gaskell J."/>
            <person name="Glotzer D."/>
            <person name="Gorecki P."/>
            <person name="Heitman J."/>
            <person name="Hesse C."/>
            <person name="Hori C."/>
            <person name="Igarashi K."/>
            <person name="Jurgens J.A."/>
            <person name="Kallen N."/>
            <person name="Kersten P."/>
            <person name="Kohler A."/>
            <person name="Kuees U."/>
            <person name="Kumar T.K.A."/>
            <person name="Kuo A."/>
            <person name="LaButti K."/>
            <person name="Larrondo L.F."/>
            <person name="Lindquist E."/>
            <person name="Ling A."/>
            <person name="Lombard V."/>
            <person name="Lucas S."/>
            <person name="Lundell T."/>
            <person name="Martin R."/>
            <person name="McLaughlin D.J."/>
            <person name="Morgenstern I."/>
            <person name="Morin E."/>
            <person name="Murat C."/>
            <person name="Nagy L.G."/>
            <person name="Nolan M."/>
            <person name="Ohm R.A."/>
            <person name="Patyshakuliyeva A."/>
            <person name="Rokas A."/>
            <person name="Ruiz-Duenas F.J."/>
            <person name="Sabat G."/>
            <person name="Salamov A."/>
            <person name="Samejima M."/>
            <person name="Schmutz J."/>
            <person name="Slot J.C."/>
            <person name="St John F."/>
            <person name="Stenlid J."/>
            <person name="Sun H."/>
            <person name="Sun S."/>
            <person name="Syed K."/>
            <person name="Tsang A."/>
            <person name="Wiebenga A."/>
            <person name="Young D."/>
            <person name="Pisabarro A."/>
            <person name="Eastwood D.C."/>
            <person name="Martin F."/>
            <person name="Cullen D."/>
            <person name="Grigoriev I.V."/>
            <person name="Hibbett D.S."/>
        </authorList>
    </citation>
    <scope>NUCLEOTIDE SEQUENCE [LARGE SCALE GENOMIC DNA]</scope>
    <source>
        <strain evidence="3">TFB10046</strain>
    </source>
</reference>
<dbReference type="InterPro" id="IPR001810">
    <property type="entry name" value="F-box_dom"/>
</dbReference>
<proteinExistence type="predicted"/>
<dbReference type="Pfam" id="PF12937">
    <property type="entry name" value="F-box-like"/>
    <property type="match status" value="1"/>
</dbReference>
<gene>
    <name evidence="2" type="ORF">AURDEDRAFT_174474</name>
</gene>
<name>J0CYN5_AURST</name>
<dbReference type="SUPFAM" id="SSF81383">
    <property type="entry name" value="F-box domain"/>
    <property type="match status" value="1"/>
</dbReference>
<dbReference type="OrthoDB" id="2800666at2759"/>
<feature type="domain" description="F-box" evidence="1">
    <location>
        <begin position="7"/>
        <end position="55"/>
    </location>
</feature>
<dbReference type="AlphaFoldDB" id="J0CYN5"/>
<dbReference type="KEGG" id="adl:AURDEDRAFT_174474"/>
<accession>J0CYN5</accession>
<dbReference type="SMART" id="SM00256">
    <property type="entry name" value="FBOX"/>
    <property type="match status" value="1"/>
</dbReference>
<evidence type="ECO:0000259" key="1">
    <source>
        <dbReference type="PROSITE" id="PS50181"/>
    </source>
</evidence>
<dbReference type="Proteomes" id="UP000006514">
    <property type="component" value="Unassembled WGS sequence"/>
</dbReference>
<keyword evidence="3" id="KW-1185">Reference proteome</keyword>
<dbReference type="InterPro" id="IPR036047">
    <property type="entry name" value="F-box-like_dom_sf"/>
</dbReference>
<protein>
    <recommendedName>
        <fullName evidence="1">F-box domain-containing protein</fullName>
    </recommendedName>
</protein>
<dbReference type="EMBL" id="JH687861">
    <property type="protein sequence ID" value="EJD36423.1"/>
    <property type="molecule type" value="Genomic_DNA"/>
</dbReference>
<organism evidence="2 3">
    <name type="scientific">Auricularia subglabra (strain TFB-10046 / SS5)</name>
    <name type="common">White-rot fungus</name>
    <name type="synonym">Auricularia delicata (strain TFB10046)</name>
    <dbReference type="NCBI Taxonomy" id="717982"/>
    <lineage>
        <taxon>Eukaryota</taxon>
        <taxon>Fungi</taxon>
        <taxon>Dikarya</taxon>
        <taxon>Basidiomycota</taxon>
        <taxon>Agaricomycotina</taxon>
        <taxon>Agaricomycetes</taxon>
        <taxon>Auriculariales</taxon>
        <taxon>Auriculariaceae</taxon>
        <taxon>Auricularia</taxon>
    </lineage>
</organism>